<proteinExistence type="predicted"/>
<gene>
    <name evidence="2" type="ORF">ALTATR162_LOCUS12070</name>
</gene>
<dbReference type="SUPFAM" id="SSF50370">
    <property type="entry name" value="Ricin B-like lectins"/>
    <property type="match status" value="1"/>
</dbReference>
<keyword evidence="3" id="KW-1185">Reference proteome</keyword>
<dbReference type="RefSeq" id="XP_043175650.1">
    <property type="nucleotide sequence ID" value="XM_043319715.1"/>
</dbReference>
<organism evidence="2 3">
    <name type="scientific">Alternaria atra</name>
    <dbReference type="NCBI Taxonomy" id="119953"/>
    <lineage>
        <taxon>Eukaryota</taxon>
        <taxon>Fungi</taxon>
        <taxon>Dikarya</taxon>
        <taxon>Ascomycota</taxon>
        <taxon>Pezizomycotina</taxon>
        <taxon>Dothideomycetes</taxon>
        <taxon>Pleosporomycetidae</taxon>
        <taxon>Pleosporales</taxon>
        <taxon>Pleosporineae</taxon>
        <taxon>Pleosporaceae</taxon>
        <taxon>Alternaria</taxon>
        <taxon>Alternaria sect. Ulocladioides</taxon>
    </lineage>
</organism>
<dbReference type="AlphaFoldDB" id="A0A8J2IDZ7"/>
<dbReference type="InterPro" id="IPR035992">
    <property type="entry name" value="Ricin_B-like_lectins"/>
</dbReference>
<dbReference type="CDD" id="cd00161">
    <property type="entry name" value="beta-trefoil_Ricin-like"/>
    <property type="match status" value="1"/>
</dbReference>
<name>A0A8J2IDZ7_9PLEO</name>
<dbReference type="InterPro" id="IPR000772">
    <property type="entry name" value="Ricin_B_lectin"/>
</dbReference>
<dbReference type="OrthoDB" id="9986966at2759"/>
<comment type="caution">
    <text evidence="2">The sequence shown here is derived from an EMBL/GenBank/DDBJ whole genome shotgun (WGS) entry which is preliminary data.</text>
</comment>
<accession>A0A8J2IDZ7</accession>
<evidence type="ECO:0000259" key="1">
    <source>
        <dbReference type="Pfam" id="PF14200"/>
    </source>
</evidence>
<dbReference type="Pfam" id="PF14200">
    <property type="entry name" value="RicinB_lectin_2"/>
    <property type="match status" value="1"/>
</dbReference>
<dbReference type="GeneID" id="67012413"/>
<dbReference type="EMBL" id="CAJRGZ010000032">
    <property type="protein sequence ID" value="CAG5188964.1"/>
    <property type="molecule type" value="Genomic_DNA"/>
</dbReference>
<evidence type="ECO:0000313" key="3">
    <source>
        <dbReference type="Proteomes" id="UP000676310"/>
    </source>
</evidence>
<dbReference type="Proteomes" id="UP000676310">
    <property type="component" value="Unassembled WGS sequence"/>
</dbReference>
<sequence>MTEVTNRNEVRSGIAAGGWTIVWGDLINEFDVLTFAISIPTGTIGAWVSEQVEAQLQKFSQSLDDVSDDVVKQATDYLKDLMKGKNSGERDINGLGVKGGFATYNRKMILKVFGKQVGSTPLPNNHQPYIGLRVTKPLPPKGTNATTAPVAPTVPLFDTKSWYKIKNTAKPGLALDVVNDGNQQHDGRLQTSTEGNLSGQYWQLRPSKTSHGAYNLCTMWLGTNMLLDVYGDDKTRPHLAKAGAYSGQQWHIESQGNGTWKLTNSYSGTLVLAADADGSELHLRDPRTSPASQWTLQIVRPITENGFGL</sequence>
<protein>
    <recommendedName>
        <fullName evidence="1">Ricin B lectin domain-containing protein</fullName>
    </recommendedName>
</protein>
<evidence type="ECO:0000313" key="2">
    <source>
        <dbReference type="EMBL" id="CAG5188964.1"/>
    </source>
</evidence>
<feature type="domain" description="Ricin B lectin" evidence="1">
    <location>
        <begin position="200"/>
        <end position="280"/>
    </location>
</feature>
<reference evidence="2" key="1">
    <citation type="submission" date="2021-05" db="EMBL/GenBank/DDBJ databases">
        <authorList>
            <person name="Stam R."/>
        </authorList>
    </citation>
    <scope>NUCLEOTIDE SEQUENCE</scope>
    <source>
        <strain evidence="2">CS162</strain>
    </source>
</reference>
<dbReference type="Gene3D" id="2.80.10.50">
    <property type="match status" value="1"/>
</dbReference>